<dbReference type="EMBL" id="JARK01001490">
    <property type="protein sequence ID" value="EYB95974.1"/>
    <property type="molecule type" value="Genomic_DNA"/>
</dbReference>
<dbReference type="AlphaFoldDB" id="A0A016T058"/>
<keyword evidence="1" id="KW-0732">Signal</keyword>
<sequence>MTTFQEARHRGLLAATLLLPLVPPGTSDPLFELSCALLLLLSILPESLTSIGLQEVQKLRNTADQLPLLAPRVLMVLHSATEEHVRGFWLRCKRPPTLICPFREPGSCISHQNRFRRVSFLCLPSSVVKLSHRSPTKCSFALTLRVLPVSPM</sequence>
<gene>
    <name evidence="2" type="primary">Acey_s0154.g2967</name>
    <name evidence="2" type="ORF">Y032_0154g2967</name>
</gene>
<name>A0A016T058_9BILA</name>
<evidence type="ECO:0008006" key="4">
    <source>
        <dbReference type="Google" id="ProtNLM"/>
    </source>
</evidence>
<dbReference type="Proteomes" id="UP000024635">
    <property type="component" value="Unassembled WGS sequence"/>
</dbReference>
<proteinExistence type="predicted"/>
<evidence type="ECO:0000313" key="3">
    <source>
        <dbReference type="Proteomes" id="UP000024635"/>
    </source>
</evidence>
<evidence type="ECO:0000256" key="1">
    <source>
        <dbReference type="SAM" id="SignalP"/>
    </source>
</evidence>
<keyword evidence="3" id="KW-1185">Reference proteome</keyword>
<protein>
    <recommendedName>
        <fullName evidence="4">Secreted protein</fullName>
    </recommendedName>
</protein>
<organism evidence="2 3">
    <name type="scientific">Ancylostoma ceylanicum</name>
    <dbReference type="NCBI Taxonomy" id="53326"/>
    <lineage>
        <taxon>Eukaryota</taxon>
        <taxon>Metazoa</taxon>
        <taxon>Ecdysozoa</taxon>
        <taxon>Nematoda</taxon>
        <taxon>Chromadorea</taxon>
        <taxon>Rhabditida</taxon>
        <taxon>Rhabditina</taxon>
        <taxon>Rhabditomorpha</taxon>
        <taxon>Strongyloidea</taxon>
        <taxon>Ancylostomatidae</taxon>
        <taxon>Ancylostomatinae</taxon>
        <taxon>Ancylostoma</taxon>
    </lineage>
</organism>
<feature type="signal peptide" evidence="1">
    <location>
        <begin position="1"/>
        <end position="27"/>
    </location>
</feature>
<accession>A0A016T058</accession>
<comment type="caution">
    <text evidence="2">The sequence shown here is derived from an EMBL/GenBank/DDBJ whole genome shotgun (WGS) entry which is preliminary data.</text>
</comment>
<evidence type="ECO:0000313" key="2">
    <source>
        <dbReference type="EMBL" id="EYB95974.1"/>
    </source>
</evidence>
<feature type="chain" id="PRO_5001487034" description="Secreted protein" evidence="1">
    <location>
        <begin position="28"/>
        <end position="152"/>
    </location>
</feature>
<reference evidence="3" key="1">
    <citation type="journal article" date="2015" name="Nat. Genet.">
        <title>The genome and transcriptome of the zoonotic hookworm Ancylostoma ceylanicum identify infection-specific gene families.</title>
        <authorList>
            <person name="Schwarz E.M."/>
            <person name="Hu Y."/>
            <person name="Antoshechkin I."/>
            <person name="Miller M.M."/>
            <person name="Sternberg P.W."/>
            <person name="Aroian R.V."/>
        </authorList>
    </citation>
    <scope>NUCLEOTIDE SEQUENCE</scope>
    <source>
        <strain evidence="3">HY135</strain>
    </source>
</reference>